<keyword evidence="4" id="KW-1185">Reference proteome</keyword>
<dbReference type="RefSeq" id="WP_212659540.1">
    <property type="nucleotide sequence ID" value="NZ_JAGXTP010000002.1"/>
</dbReference>
<gene>
    <name evidence="3" type="ORF">KD146_14565</name>
</gene>
<feature type="domain" description="TadE-like" evidence="2">
    <location>
        <begin position="20"/>
        <end position="55"/>
    </location>
</feature>
<dbReference type="Proteomes" id="UP000678281">
    <property type="component" value="Unassembled WGS sequence"/>
</dbReference>
<evidence type="ECO:0000313" key="4">
    <source>
        <dbReference type="Proteomes" id="UP000678281"/>
    </source>
</evidence>
<keyword evidence="1" id="KW-1133">Transmembrane helix</keyword>
<accession>A0A942I6V3</accession>
<comment type="caution">
    <text evidence="3">The sequence shown here is derived from an EMBL/GenBank/DDBJ whole genome shotgun (WGS) entry which is preliminary data.</text>
</comment>
<reference evidence="3" key="1">
    <citation type="submission" date="2021-04" db="EMBL/GenBank/DDBJ databases">
        <title>Devosia litorisediminis sp. nov., isolated from a sand dune.</title>
        <authorList>
            <person name="Park S."/>
            <person name="Yoon J.-H."/>
        </authorList>
    </citation>
    <scope>NUCLEOTIDE SEQUENCE</scope>
    <source>
        <strain evidence="3">BSSL-BM10</strain>
    </source>
</reference>
<evidence type="ECO:0000313" key="3">
    <source>
        <dbReference type="EMBL" id="MBS3849922.1"/>
    </source>
</evidence>
<feature type="transmembrane region" description="Helical" evidence="1">
    <location>
        <begin position="21"/>
        <end position="40"/>
    </location>
</feature>
<dbReference type="InterPro" id="IPR012495">
    <property type="entry name" value="TadE-like_dom"/>
</dbReference>
<dbReference type="Pfam" id="PF07811">
    <property type="entry name" value="TadE"/>
    <property type="match status" value="1"/>
</dbReference>
<evidence type="ECO:0000259" key="2">
    <source>
        <dbReference type="Pfam" id="PF07811"/>
    </source>
</evidence>
<dbReference type="AlphaFoldDB" id="A0A942I6V3"/>
<organism evidence="3 4">
    <name type="scientific">Devosia litorisediminis</name>
    <dbReference type="NCBI Taxonomy" id="2829817"/>
    <lineage>
        <taxon>Bacteria</taxon>
        <taxon>Pseudomonadati</taxon>
        <taxon>Pseudomonadota</taxon>
        <taxon>Alphaproteobacteria</taxon>
        <taxon>Hyphomicrobiales</taxon>
        <taxon>Devosiaceae</taxon>
        <taxon>Devosia</taxon>
    </lineage>
</organism>
<keyword evidence="1" id="KW-0812">Transmembrane</keyword>
<sequence>MGVHSKLLQRLRRFKHAEAGVAAVEFAMILPIMLMLYIGMVEGSTLISMDRKVQTVSGAVGDLVARIDGNISASMLNDYVKIASGIMTPYPVDNLEQIVSQVYVNNSGQVTVDWSKRYLGQTPKASGAHASGSSIPLPPEILAIAKGQYVIVTEAALSYSPLYGIVFDTAVNLSRENFFMPRFRERIVLN</sequence>
<dbReference type="EMBL" id="JAGXTP010000002">
    <property type="protein sequence ID" value="MBS3849922.1"/>
    <property type="molecule type" value="Genomic_DNA"/>
</dbReference>
<evidence type="ECO:0000256" key="1">
    <source>
        <dbReference type="SAM" id="Phobius"/>
    </source>
</evidence>
<keyword evidence="1" id="KW-0472">Membrane</keyword>
<protein>
    <submittedName>
        <fullName evidence="3">Pilus assembly protein</fullName>
    </submittedName>
</protein>
<name>A0A942I6V3_9HYPH</name>
<proteinExistence type="predicted"/>